<reference evidence="1 2" key="1">
    <citation type="journal article" date="2019" name="Commun. Biol.">
        <title>The bagworm genome reveals a unique fibroin gene that provides high tensile strength.</title>
        <authorList>
            <person name="Kono N."/>
            <person name="Nakamura H."/>
            <person name="Ohtoshi R."/>
            <person name="Tomita M."/>
            <person name="Numata K."/>
            <person name="Arakawa K."/>
        </authorList>
    </citation>
    <scope>NUCLEOTIDE SEQUENCE [LARGE SCALE GENOMIC DNA]</scope>
</reference>
<dbReference type="EMBL" id="BGZK01001134">
    <property type="protein sequence ID" value="GBP72145.1"/>
    <property type="molecule type" value="Genomic_DNA"/>
</dbReference>
<organism evidence="1 2">
    <name type="scientific">Eumeta variegata</name>
    <name type="common">Bagworm moth</name>
    <name type="synonym">Eumeta japonica</name>
    <dbReference type="NCBI Taxonomy" id="151549"/>
    <lineage>
        <taxon>Eukaryota</taxon>
        <taxon>Metazoa</taxon>
        <taxon>Ecdysozoa</taxon>
        <taxon>Arthropoda</taxon>
        <taxon>Hexapoda</taxon>
        <taxon>Insecta</taxon>
        <taxon>Pterygota</taxon>
        <taxon>Neoptera</taxon>
        <taxon>Endopterygota</taxon>
        <taxon>Lepidoptera</taxon>
        <taxon>Glossata</taxon>
        <taxon>Ditrysia</taxon>
        <taxon>Tineoidea</taxon>
        <taxon>Psychidae</taxon>
        <taxon>Oiketicinae</taxon>
        <taxon>Eumeta</taxon>
    </lineage>
</organism>
<evidence type="ECO:0000313" key="1">
    <source>
        <dbReference type="EMBL" id="GBP72145.1"/>
    </source>
</evidence>
<proteinExistence type="predicted"/>
<accession>A0A4C1YCQ7</accession>
<keyword evidence="2" id="KW-1185">Reference proteome</keyword>
<dbReference type="Proteomes" id="UP000299102">
    <property type="component" value="Unassembled WGS sequence"/>
</dbReference>
<dbReference type="AlphaFoldDB" id="A0A4C1YCQ7"/>
<comment type="caution">
    <text evidence="1">The sequence shown here is derived from an EMBL/GenBank/DDBJ whole genome shotgun (WGS) entry which is preliminary data.</text>
</comment>
<evidence type="ECO:0000313" key="2">
    <source>
        <dbReference type="Proteomes" id="UP000299102"/>
    </source>
</evidence>
<protein>
    <submittedName>
        <fullName evidence="1">Uncharacterized protein</fullName>
    </submittedName>
</protein>
<name>A0A4C1YCQ7_EUMVA</name>
<sequence>MCVCVCVRACVRVRACACAACVRAMRARARCVRACACACACACVCVLNSRVNTCDVAANCVDKRIPVAGSTSLYCAIAEDETKNRNFVTKSSPASLARQH</sequence>
<gene>
    <name evidence="1" type="ORF">EVAR_49328_1</name>
</gene>